<evidence type="ECO:0000313" key="2">
    <source>
        <dbReference type="Proteomes" id="UP001205998"/>
    </source>
</evidence>
<organism evidence="1 2">
    <name type="scientific">Silurus asotus</name>
    <name type="common">Amur catfish</name>
    <name type="synonym">Parasilurus asotus</name>
    <dbReference type="NCBI Taxonomy" id="30991"/>
    <lineage>
        <taxon>Eukaryota</taxon>
        <taxon>Metazoa</taxon>
        <taxon>Chordata</taxon>
        <taxon>Craniata</taxon>
        <taxon>Vertebrata</taxon>
        <taxon>Euteleostomi</taxon>
        <taxon>Actinopterygii</taxon>
        <taxon>Neopterygii</taxon>
        <taxon>Teleostei</taxon>
        <taxon>Ostariophysi</taxon>
        <taxon>Siluriformes</taxon>
        <taxon>Siluridae</taxon>
        <taxon>Silurus</taxon>
    </lineage>
</organism>
<accession>A0AAD5FPG7</accession>
<evidence type="ECO:0000313" key="1">
    <source>
        <dbReference type="EMBL" id="KAI5623443.1"/>
    </source>
</evidence>
<dbReference type="AlphaFoldDB" id="A0AAD5FPG7"/>
<reference evidence="1" key="1">
    <citation type="submission" date="2018-07" db="EMBL/GenBank/DDBJ databases">
        <title>Comparative genomics of catfishes provides insights into carnivory and benthic adaptation.</title>
        <authorList>
            <person name="Zhang Y."/>
            <person name="Wang D."/>
            <person name="Peng Z."/>
            <person name="Zheng S."/>
            <person name="Shao F."/>
            <person name="Tao W."/>
        </authorList>
    </citation>
    <scope>NUCLEOTIDE SEQUENCE</scope>
    <source>
        <strain evidence="1">Chongqing</strain>
    </source>
</reference>
<dbReference type="Proteomes" id="UP001205998">
    <property type="component" value="Unassembled WGS sequence"/>
</dbReference>
<name>A0AAD5FPG7_SILAS</name>
<keyword evidence="2" id="KW-1185">Reference proteome</keyword>
<protein>
    <submittedName>
        <fullName evidence="1">Uncharacterized protein</fullName>
    </submittedName>
</protein>
<proteinExistence type="predicted"/>
<comment type="caution">
    <text evidence="1">The sequence shown here is derived from an EMBL/GenBank/DDBJ whole genome shotgun (WGS) entry which is preliminary data.</text>
</comment>
<sequence>MDFGKGGIDGQVNKVIDQAAGAAKKKINETIGGNANKDKKPAGGIGDMVGGAITKAAVDQASGKAADQALAIGKKLIN</sequence>
<dbReference type="EMBL" id="MU551603">
    <property type="protein sequence ID" value="KAI5623443.1"/>
    <property type="molecule type" value="Genomic_DNA"/>
</dbReference>
<gene>
    <name evidence="1" type="ORF">C0J50_17230</name>
</gene>